<evidence type="ECO:0000256" key="1">
    <source>
        <dbReference type="SAM" id="MobiDB-lite"/>
    </source>
</evidence>
<dbReference type="OrthoDB" id="2505225at2759"/>
<sequence length="633" mass="72572">MFITPIPTTDEDLSDNLKDTFGWCWPPYHVHPQEQSASTRTCLPPAVTRYFRQLTPDKQRRLLKFKDEKKNAGNVQELEELYKKTWTIRWIFLEAINKMYLNEPIDSLAAQFWDDDNLSELYWLRLMDLLAKKNDDCLDSSALPIEREKKEDYPININFIPCHPLQSDRPISTNHHAQVESVKHLNATGNQPRFWTIGFQDTTCKTPKLHDICFKRKNPFPNIMISNHIDRLGHMWIEEPRDDESKTDDGPSKKYRILFQKTCSDLDLGLFLWPQFNFKKIGKSFFEKQSEFLPDTPKIPVYQDCIIEFSWASEFNNDRDETISQKQGENLCKTQQKDSIWIDNILQWPNPCERYSHYVQVPHSYPTFDLNVLERTRQETTSAITVAQSEDQECPDQVSTNQANGQPNSVQINRDTLSDECLLQSHKVANNKPCYRNELDLARNSTTDSLFEGPIQSGSSCAESSRNSIFCHSDSTFLPLDKEFLADKDQDPQPVSQPAEKKNTGKHTQQQHIKPSLRHGKENHSNQKEPKKPLRGDAKNSSGSDKSLKRKSPRLIEIANSSKPTTSKRKRMAAGSWKHISHPRTLVPQLRSGVAMGLRVDSKIPFLGAGGCTVAVGVFGDSFGPCNFVSQNI</sequence>
<protein>
    <submittedName>
        <fullName evidence="2">Uncharacterized protein</fullName>
    </submittedName>
</protein>
<dbReference type="EMBL" id="LAVV01007506">
    <property type="protein sequence ID" value="KNZ55714.1"/>
    <property type="molecule type" value="Genomic_DNA"/>
</dbReference>
<dbReference type="Proteomes" id="UP000037035">
    <property type="component" value="Unassembled WGS sequence"/>
</dbReference>
<evidence type="ECO:0000313" key="2">
    <source>
        <dbReference type="EMBL" id="KNZ55714.1"/>
    </source>
</evidence>
<feature type="compositionally biased region" description="Polar residues" evidence="1">
    <location>
        <begin position="397"/>
        <end position="409"/>
    </location>
</feature>
<dbReference type="AlphaFoldDB" id="A0A0L6V4Q6"/>
<reference evidence="2 3" key="1">
    <citation type="submission" date="2015-08" db="EMBL/GenBank/DDBJ databases">
        <title>Next Generation Sequencing and Analysis of the Genome of Puccinia sorghi L Schw, the Causal Agent of Maize Common Rust.</title>
        <authorList>
            <person name="Rochi L."/>
            <person name="Burguener G."/>
            <person name="Darino M."/>
            <person name="Turjanski A."/>
            <person name="Kreff E."/>
            <person name="Dieguez M.J."/>
            <person name="Sacco F."/>
        </authorList>
    </citation>
    <scope>NUCLEOTIDE SEQUENCE [LARGE SCALE GENOMIC DNA]</scope>
    <source>
        <strain evidence="2 3">RO10H11247</strain>
    </source>
</reference>
<proteinExistence type="predicted"/>
<evidence type="ECO:0000313" key="3">
    <source>
        <dbReference type="Proteomes" id="UP000037035"/>
    </source>
</evidence>
<name>A0A0L6V4Q6_9BASI</name>
<accession>A0A0L6V4Q6</accession>
<feature type="region of interest" description="Disordered" evidence="1">
    <location>
        <begin position="390"/>
        <end position="409"/>
    </location>
</feature>
<comment type="caution">
    <text evidence="2">The sequence shown here is derived from an EMBL/GenBank/DDBJ whole genome shotgun (WGS) entry which is preliminary data.</text>
</comment>
<dbReference type="VEuPathDB" id="FungiDB:VP01_2603g3"/>
<organism evidence="2 3">
    <name type="scientific">Puccinia sorghi</name>
    <dbReference type="NCBI Taxonomy" id="27349"/>
    <lineage>
        <taxon>Eukaryota</taxon>
        <taxon>Fungi</taxon>
        <taxon>Dikarya</taxon>
        <taxon>Basidiomycota</taxon>
        <taxon>Pucciniomycotina</taxon>
        <taxon>Pucciniomycetes</taxon>
        <taxon>Pucciniales</taxon>
        <taxon>Pucciniaceae</taxon>
        <taxon>Puccinia</taxon>
    </lineage>
</organism>
<keyword evidence="3" id="KW-1185">Reference proteome</keyword>
<feature type="region of interest" description="Disordered" evidence="1">
    <location>
        <begin position="488"/>
        <end position="577"/>
    </location>
</feature>
<gene>
    <name evidence="2" type="ORF">VP01_2603g3</name>
</gene>
<feature type="compositionally biased region" description="Basic and acidic residues" evidence="1">
    <location>
        <begin position="519"/>
        <end position="538"/>
    </location>
</feature>